<dbReference type="OrthoDB" id="1319563at2759"/>
<dbReference type="EMBL" id="JACXVP010000002">
    <property type="protein sequence ID" value="KAG5620057.1"/>
    <property type="molecule type" value="Genomic_DNA"/>
</dbReference>
<name>A0A9J6A684_SOLCO</name>
<feature type="region of interest" description="Disordered" evidence="1">
    <location>
        <begin position="1"/>
        <end position="21"/>
    </location>
</feature>
<evidence type="ECO:0000256" key="1">
    <source>
        <dbReference type="SAM" id="MobiDB-lite"/>
    </source>
</evidence>
<comment type="caution">
    <text evidence="2">The sequence shown here is derived from an EMBL/GenBank/DDBJ whole genome shotgun (WGS) entry which is preliminary data.</text>
</comment>
<proteinExistence type="predicted"/>
<dbReference type="Proteomes" id="UP000824120">
    <property type="component" value="Chromosome 2"/>
</dbReference>
<sequence>MAPKAKNVVGSKRSRKGKAFGFGNREPIQKFGKKTVERGKDLKFNAMILHEFLGTPNCDSDDFNALKDKPPYRDIQHTLCGVESTARWERSKDTGRHNTLYFANFNQVARVWSLITRFLRARGIEEEVMDLTIAFHPNLMGKLVDVTQTKALDTSYGPVLSAQERQTRADSVMERMFDMVELQLRIRGRSVTYEEMENLADRYLLTESAPSLHRTGPAFLEPLDDDEATAYKVINDEEDDADDEEKSLNVQYVEQQFRSNIYHLRMSTDPHKDDRDGSNAIAYILEKSCAND</sequence>
<evidence type="ECO:0000313" key="2">
    <source>
        <dbReference type="EMBL" id="KAG5620057.1"/>
    </source>
</evidence>
<gene>
    <name evidence="2" type="ORF">H5410_005275</name>
</gene>
<dbReference type="AlphaFoldDB" id="A0A9J6A684"/>
<organism evidence="2 3">
    <name type="scientific">Solanum commersonii</name>
    <name type="common">Commerson's wild potato</name>
    <name type="synonym">Commerson's nightshade</name>
    <dbReference type="NCBI Taxonomy" id="4109"/>
    <lineage>
        <taxon>Eukaryota</taxon>
        <taxon>Viridiplantae</taxon>
        <taxon>Streptophyta</taxon>
        <taxon>Embryophyta</taxon>
        <taxon>Tracheophyta</taxon>
        <taxon>Spermatophyta</taxon>
        <taxon>Magnoliopsida</taxon>
        <taxon>eudicotyledons</taxon>
        <taxon>Gunneridae</taxon>
        <taxon>Pentapetalae</taxon>
        <taxon>asterids</taxon>
        <taxon>lamiids</taxon>
        <taxon>Solanales</taxon>
        <taxon>Solanaceae</taxon>
        <taxon>Solanoideae</taxon>
        <taxon>Solaneae</taxon>
        <taxon>Solanum</taxon>
    </lineage>
</organism>
<evidence type="ECO:0000313" key="3">
    <source>
        <dbReference type="Proteomes" id="UP000824120"/>
    </source>
</evidence>
<reference evidence="2 3" key="1">
    <citation type="submission" date="2020-09" db="EMBL/GenBank/DDBJ databases">
        <title>De no assembly of potato wild relative species, Solanum commersonii.</title>
        <authorList>
            <person name="Cho K."/>
        </authorList>
    </citation>
    <scope>NUCLEOTIDE SEQUENCE [LARGE SCALE GENOMIC DNA]</scope>
    <source>
        <strain evidence="2">LZ3.2</strain>
        <tissue evidence="2">Leaf</tissue>
    </source>
</reference>
<keyword evidence="3" id="KW-1185">Reference proteome</keyword>
<protein>
    <submittedName>
        <fullName evidence="2">Uncharacterized protein</fullName>
    </submittedName>
</protein>
<accession>A0A9J6A684</accession>